<sequence length="330" mass="36881">MKEIFKIKGIVFFGILLLNLPACNPKSETQSVEETVAEIKPESLTMNYLGNYVSDSYDKRDEGFDWVAVTVSQEQEDQIQIKVRSRADKKRPTCTFDATAYPMDESTFQTSINGETILFSFSENSIEIKGGSENSESVLAFYCSGGGSLAGTYQKINEPLDSSQIDPTKFSQVLNLQGIGFNVTSIDKEGKRLVTVQPFGLEISNLSVTLEVNGIIKMAEVEDLNSDGSPELLIYSRTEDENQYGNVIAFSTNNKKSMSIVYFPPTAENEKINEGYQGHDEFSLVERTLIQRFPIFNNGNKTGKTRQISYKMIDGEALRSFEIDQISELD</sequence>
<dbReference type="AlphaFoldDB" id="A0A841MFX2"/>
<dbReference type="Gene3D" id="2.40.128.460">
    <property type="entry name" value="Periplasmic lysozyme inhibitor of I-type lysozyme"/>
    <property type="match status" value="1"/>
</dbReference>
<reference evidence="1 2" key="1">
    <citation type="submission" date="2020-08" db="EMBL/GenBank/DDBJ databases">
        <title>Genomic Encyclopedia of Type Strains, Phase IV (KMG-IV): sequencing the most valuable type-strain genomes for metagenomic binning, comparative biology and taxonomic classification.</title>
        <authorList>
            <person name="Goeker M."/>
        </authorList>
    </citation>
    <scope>NUCLEOTIDE SEQUENCE [LARGE SCALE GENOMIC DNA]</scope>
    <source>
        <strain evidence="1 2">DSM 102044</strain>
    </source>
</reference>
<keyword evidence="2" id="KW-1185">Reference proteome</keyword>
<evidence type="ECO:0000313" key="1">
    <source>
        <dbReference type="EMBL" id="MBB6325703.1"/>
    </source>
</evidence>
<accession>A0A841MFX2</accession>
<organism evidence="1 2">
    <name type="scientific">Algoriphagus iocasae</name>
    <dbReference type="NCBI Taxonomy" id="1836499"/>
    <lineage>
        <taxon>Bacteria</taxon>
        <taxon>Pseudomonadati</taxon>
        <taxon>Bacteroidota</taxon>
        <taxon>Cytophagia</taxon>
        <taxon>Cytophagales</taxon>
        <taxon>Cyclobacteriaceae</taxon>
        <taxon>Algoriphagus</taxon>
    </lineage>
</organism>
<name>A0A841MFX2_9BACT</name>
<proteinExistence type="predicted"/>
<dbReference type="Proteomes" id="UP000588604">
    <property type="component" value="Unassembled WGS sequence"/>
</dbReference>
<dbReference type="RefSeq" id="WP_184494157.1">
    <property type="nucleotide sequence ID" value="NZ_JACIJO010000001.1"/>
</dbReference>
<dbReference type="EMBL" id="JACIJO010000001">
    <property type="protein sequence ID" value="MBB6325703.1"/>
    <property type="molecule type" value="Genomic_DNA"/>
</dbReference>
<dbReference type="InterPro" id="IPR038643">
    <property type="entry name" value="PliI_sf"/>
</dbReference>
<evidence type="ECO:0008006" key="3">
    <source>
        <dbReference type="Google" id="ProtNLM"/>
    </source>
</evidence>
<evidence type="ECO:0000313" key="2">
    <source>
        <dbReference type="Proteomes" id="UP000588604"/>
    </source>
</evidence>
<gene>
    <name evidence="1" type="ORF">FHS59_001318</name>
</gene>
<comment type="caution">
    <text evidence="1">The sequence shown here is derived from an EMBL/GenBank/DDBJ whole genome shotgun (WGS) entry which is preliminary data.</text>
</comment>
<protein>
    <recommendedName>
        <fullName evidence="3">PliI/PliC-like inhibitor of I-type lysozyme</fullName>
    </recommendedName>
</protein>